<dbReference type="RefSeq" id="WP_111337405.1">
    <property type="nucleotide sequence ID" value="NZ_CP030032.1"/>
</dbReference>
<evidence type="ECO:0000313" key="2">
    <source>
        <dbReference type="Proteomes" id="UP000249799"/>
    </source>
</evidence>
<reference evidence="1 2" key="1">
    <citation type="submission" date="2018-06" db="EMBL/GenBank/DDBJ databases">
        <title>Lujinxingia sediminis gen. nov. sp. nov., a new facultative anaerobic member of the class Deltaproteobacteria, and proposal of Lujinxingaceae fam. nov.</title>
        <authorList>
            <person name="Guo L.-Y."/>
            <person name="Li C.-M."/>
            <person name="Wang S."/>
            <person name="Du Z.-J."/>
        </authorList>
    </citation>
    <scope>NUCLEOTIDE SEQUENCE [LARGE SCALE GENOMIC DNA]</scope>
    <source>
        <strain evidence="1 2">FA350</strain>
    </source>
</reference>
<dbReference type="Pfam" id="PF09413">
    <property type="entry name" value="DUF2007"/>
    <property type="match status" value="1"/>
</dbReference>
<proteinExistence type="predicted"/>
<evidence type="ECO:0000313" key="1">
    <source>
        <dbReference type="EMBL" id="AWV91277.1"/>
    </source>
</evidence>
<dbReference type="InterPro" id="IPR018551">
    <property type="entry name" value="DUF2007"/>
</dbReference>
<dbReference type="Gene3D" id="3.30.70.790">
    <property type="entry name" value="UreE, C-terminal domain"/>
    <property type="match status" value="1"/>
</dbReference>
<sequence>MTEPTRSTDDHARRAQSNESGSFQLVDVYVSYNPVEAEMIREILVDNEIECFVRSLAPSQFPLSVGKHGENRVTVPADSVDAATAILRQAIAEGALSGEGRFGV</sequence>
<organism evidence="1 2">
    <name type="scientific">Bradymonas sediminis</name>
    <dbReference type="NCBI Taxonomy" id="1548548"/>
    <lineage>
        <taxon>Bacteria</taxon>
        <taxon>Deltaproteobacteria</taxon>
        <taxon>Bradymonadales</taxon>
        <taxon>Bradymonadaceae</taxon>
        <taxon>Bradymonas</taxon>
    </lineage>
</organism>
<dbReference type="EMBL" id="CP030032">
    <property type="protein sequence ID" value="AWV91277.1"/>
    <property type="molecule type" value="Genomic_DNA"/>
</dbReference>
<gene>
    <name evidence="1" type="ORF">DN745_18885</name>
</gene>
<accession>A0A2Z4FQH2</accession>
<dbReference type="OrthoDB" id="9946110at2"/>
<protein>
    <submittedName>
        <fullName evidence="1">Uncharacterized protein</fullName>
    </submittedName>
</protein>
<dbReference type="KEGG" id="bsed:DN745_18885"/>
<dbReference type="Proteomes" id="UP000249799">
    <property type="component" value="Chromosome"/>
</dbReference>
<dbReference type="AlphaFoldDB" id="A0A2Z4FQH2"/>
<keyword evidence="2" id="KW-1185">Reference proteome</keyword>
<name>A0A2Z4FQH2_9DELT</name>